<keyword evidence="1" id="KW-0812">Transmembrane</keyword>
<dbReference type="AlphaFoldDB" id="A0A6C0G5G2"/>
<accession>A0A6C0G5G2</accession>
<feature type="transmembrane region" description="Helical" evidence="1">
    <location>
        <begin position="12"/>
        <end position="31"/>
    </location>
</feature>
<dbReference type="Proteomes" id="UP000476064">
    <property type="component" value="Chromosome"/>
</dbReference>
<sequence length="203" mass="21897">MEEPRTKRPIFAPVVLILLTFSLIGNVFLYAKTIHDNQMDRVDRGTSIIRSGNDAAAFFNEAAAQTEALSAAADAASRMTAKSKLLAAYLKSGGVAAFIQEAEDVNGKPFPAAKRSAAEFMDLTAAALQTLGNHEGPLAEGEKAYLQGLLQVFQACRQEMSSFSHDTVNQEQALAILVDKQWPPLAGKLLNRMNEPADLAFKG</sequence>
<organism evidence="2 3">
    <name type="scientific">Paenibacillus lycopersici</name>
    <dbReference type="NCBI Taxonomy" id="2704462"/>
    <lineage>
        <taxon>Bacteria</taxon>
        <taxon>Bacillati</taxon>
        <taxon>Bacillota</taxon>
        <taxon>Bacilli</taxon>
        <taxon>Bacillales</taxon>
        <taxon>Paenibacillaceae</taxon>
        <taxon>Paenibacillus</taxon>
    </lineage>
</organism>
<keyword evidence="1" id="KW-0472">Membrane</keyword>
<dbReference type="EMBL" id="CP048209">
    <property type="protein sequence ID" value="QHT60285.1"/>
    <property type="molecule type" value="Genomic_DNA"/>
</dbReference>
<dbReference type="RefSeq" id="WP_162356381.1">
    <property type="nucleotide sequence ID" value="NZ_CP048209.1"/>
</dbReference>
<keyword evidence="3" id="KW-1185">Reference proteome</keyword>
<dbReference type="KEGG" id="plyc:GXP70_10260"/>
<keyword evidence="1" id="KW-1133">Transmembrane helix</keyword>
<evidence type="ECO:0000313" key="3">
    <source>
        <dbReference type="Proteomes" id="UP000476064"/>
    </source>
</evidence>
<proteinExistence type="predicted"/>
<name>A0A6C0G5G2_9BACL</name>
<evidence type="ECO:0000256" key="1">
    <source>
        <dbReference type="SAM" id="Phobius"/>
    </source>
</evidence>
<reference evidence="2 3" key="1">
    <citation type="submission" date="2020-01" db="EMBL/GenBank/DDBJ databases">
        <title>Paenibacillus sp. nov., isolated from tomato rhizosphere.</title>
        <authorList>
            <person name="Weon H.-Y."/>
            <person name="Lee S.A."/>
        </authorList>
    </citation>
    <scope>NUCLEOTIDE SEQUENCE [LARGE SCALE GENOMIC DNA]</scope>
    <source>
        <strain evidence="2 3">12200R-189</strain>
    </source>
</reference>
<gene>
    <name evidence="2" type="ORF">GXP70_10260</name>
</gene>
<evidence type="ECO:0000313" key="2">
    <source>
        <dbReference type="EMBL" id="QHT60285.1"/>
    </source>
</evidence>
<protein>
    <submittedName>
        <fullName evidence="2">Uncharacterized protein</fullName>
    </submittedName>
</protein>